<dbReference type="OrthoDB" id="5425556at2759"/>
<dbReference type="Gene3D" id="3.80.10.10">
    <property type="entry name" value="Ribonuclease Inhibitor"/>
    <property type="match status" value="1"/>
</dbReference>
<dbReference type="Pfam" id="PF00646">
    <property type="entry name" value="F-box"/>
    <property type="match status" value="1"/>
</dbReference>
<dbReference type="AlphaFoldDB" id="A0A6A6W1K4"/>
<dbReference type="InterPro" id="IPR032675">
    <property type="entry name" value="LRR_dom_sf"/>
</dbReference>
<dbReference type="GeneID" id="54490895"/>
<evidence type="ECO:0000256" key="1">
    <source>
        <dbReference type="SAM" id="MobiDB-lite"/>
    </source>
</evidence>
<protein>
    <recommendedName>
        <fullName evidence="2">F-box domain-containing protein</fullName>
    </recommendedName>
</protein>
<reference evidence="3" key="1">
    <citation type="journal article" date="2020" name="Stud. Mycol.">
        <title>101 Dothideomycetes genomes: a test case for predicting lifestyles and emergence of pathogens.</title>
        <authorList>
            <person name="Haridas S."/>
            <person name="Albert R."/>
            <person name="Binder M."/>
            <person name="Bloem J."/>
            <person name="Labutti K."/>
            <person name="Salamov A."/>
            <person name="Andreopoulos B."/>
            <person name="Baker S."/>
            <person name="Barry K."/>
            <person name="Bills G."/>
            <person name="Bluhm B."/>
            <person name="Cannon C."/>
            <person name="Castanera R."/>
            <person name="Culley D."/>
            <person name="Daum C."/>
            <person name="Ezra D."/>
            <person name="Gonzalez J."/>
            <person name="Henrissat B."/>
            <person name="Kuo A."/>
            <person name="Liang C."/>
            <person name="Lipzen A."/>
            <person name="Lutzoni F."/>
            <person name="Magnuson J."/>
            <person name="Mondo S."/>
            <person name="Nolan M."/>
            <person name="Ohm R."/>
            <person name="Pangilinan J."/>
            <person name="Park H.-J."/>
            <person name="Ramirez L."/>
            <person name="Alfaro M."/>
            <person name="Sun H."/>
            <person name="Tritt A."/>
            <person name="Yoshinaga Y."/>
            <person name="Zwiers L.-H."/>
            <person name="Turgeon B."/>
            <person name="Goodwin S."/>
            <person name="Spatafora J."/>
            <person name="Crous P."/>
            <person name="Grigoriev I."/>
        </authorList>
    </citation>
    <scope>NUCLEOTIDE SEQUENCE</scope>
    <source>
        <strain evidence="3">CBS 121739</strain>
    </source>
</reference>
<dbReference type="EMBL" id="ML996575">
    <property type="protein sequence ID" value="KAF2756415.1"/>
    <property type="molecule type" value="Genomic_DNA"/>
</dbReference>
<accession>A0A6A6W1K4</accession>
<dbReference type="SUPFAM" id="SSF52047">
    <property type="entry name" value="RNI-like"/>
    <property type="match status" value="1"/>
</dbReference>
<keyword evidence="4" id="KW-1185">Reference proteome</keyword>
<dbReference type="InterPro" id="IPR036047">
    <property type="entry name" value="F-box-like_dom_sf"/>
</dbReference>
<dbReference type="Proteomes" id="UP000799437">
    <property type="component" value="Unassembled WGS sequence"/>
</dbReference>
<dbReference type="SUPFAM" id="SSF81383">
    <property type="entry name" value="F-box domain"/>
    <property type="match status" value="1"/>
</dbReference>
<evidence type="ECO:0000259" key="2">
    <source>
        <dbReference type="PROSITE" id="PS50181"/>
    </source>
</evidence>
<dbReference type="RefSeq" id="XP_033598866.1">
    <property type="nucleotide sequence ID" value="XM_033749841.1"/>
</dbReference>
<dbReference type="PROSITE" id="PS50181">
    <property type="entry name" value="FBOX"/>
    <property type="match status" value="1"/>
</dbReference>
<dbReference type="InterPro" id="IPR001810">
    <property type="entry name" value="F-box_dom"/>
</dbReference>
<evidence type="ECO:0000313" key="4">
    <source>
        <dbReference type="Proteomes" id="UP000799437"/>
    </source>
</evidence>
<proteinExistence type="predicted"/>
<evidence type="ECO:0000313" key="3">
    <source>
        <dbReference type="EMBL" id="KAF2756415.1"/>
    </source>
</evidence>
<name>A0A6A6W1K4_9PEZI</name>
<sequence>MPATPSPPCLLSLPPELLLQILASLPVRALLSFSLASRSSHALSLSSLHTLSFAIHTSRAASTTSRLTAWDLPAITSTHSAFSRTHKSPTKANQPSESPLDPHAISTIIPRPHLHRLPTLLKFHLVLHSSILTRYSSSLRTLSLSLWTLPAALTPALRRLTNIRVLTIRIDDTATLHCPRRSSTRADERNAWTQLAGAWPRLTALQLENCDLSVRQLVGVVAAAPQLRELWVRRCHKLNAAGSLFGALATSVPRLEVLGLDCCGGEIDEKVLTPVGGMRGLRYLALLGMHERVPGSVERAAAKVWRIAEVVLPKSVGEEDSDVIEVDPAYMAGGEGDVVESFGSTGRVFWIHERWTH</sequence>
<feature type="region of interest" description="Disordered" evidence="1">
    <location>
        <begin position="81"/>
        <end position="103"/>
    </location>
</feature>
<organism evidence="3 4">
    <name type="scientific">Pseudovirgaria hyperparasitica</name>
    <dbReference type="NCBI Taxonomy" id="470096"/>
    <lineage>
        <taxon>Eukaryota</taxon>
        <taxon>Fungi</taxon>
        <taxon>Dikarya</taxon>
        <taxon>Ascomycota</taxon>
        <taxon>Pezizomycotina</taxon>
        <taxon>Dothideomycetes</taxon>
        <taxon>Dothideomycetes incertae sedis</taxon>
        <taxon>Acrospermales</taxon>
        <taxon>Acrospermaceae</taxon>
        <taxon>Pseudovirgaria</taxon>
    </lineage>
</organism>
<feature type="domain" description="F-box" evidence="2">
    <location>
        <begin position="7"/>
        <end position="43"/>
    </location>
</feature>
<gene>
    <name evidence="3" type="ORF">EJ05DRAFT_64612</name>
</gene>